<dbReference type="NCBIfam" id="TIGR00241">
    <property type="entry name" value="CoA_E_activ"/>
    <property type="match status" value="1"/>
</dbReference>
<evidence type="ECO:0000259" key="5">
    <source>
        <dbReference type="Pfam" id="PF01869"/>
    </source>
</evidence>
<dbReference type="GO" id="GO:0051536">
    <property type="term" value="F:iron-sulfur cluster binding"/>
    <property type="evidence" value="ECO:0007669"/>
    <property type="project" value="UniProtKB-KW"/>
</dbReference>
<dbReference type="InterPro" id="IPR043129">
    <property type="entry name" value="ATPase_NBD"/>
</dbReference>
<keyword evidence="3" id="KW-0408">Iron</keyword>
<dbReference type="CDD" id="cd24036">
    <property type="entry name" value="ASKHA_NBD_BcrAD_BadFG_HgdC_HadI"/>
    <property type="match status" value="1"/>
</dbReference>
<proteinExistence type="predicted"/>
<keyword evidence="7" id="KW-1185">Reference proteome</keyword>
<evidence type="ECO:0000313" key="6">
    <source>
        <dbReference type="EMBL" id="SHK02881.1"/>
    </source>
</evidence>
<sequence>MIVAGVDVGSLTAKAVIMKDNEIIASAVLRANPSPGQSAREVMDMALAQAGLSQGDIEFTVGTGYGRKQIDFVNLVESEIACHARGAVWNMPSVRSIIDIGGQDAKAARIDENGNVERYGYNDKCASGTGRFLEVMAEALDVPMEDMGDLDLQATEDLSISNQCVVFAETEVISLVNKGYEVPDIAKALHKAMAGRVAALAKGIGVEEDIAFTGGVAKNKGLGRALANALNMDLKFLDTDPQTNGALGAALMASQVMAEKKSA</sequence>
<dbReference type="InterPro" id="IPR051805">
    <property type="entry name" value="Dehydratase_Activator_Redct"/>
</dbReference>
<feature type="domain" description="ATPase BadF/BadG/BcrA/BcrD type" evidence="5">
    <location>
        <begin position="5"/>
        <end position="253"/>
    </location>
</feature>
<keyword evidence="2" id="KW-0479">Metal-binding</keyword>
<comment type="cofactor">
    <cofactor evidence="1">
        <name>[4Fe-4S] cluster</name>
        <dbReference type="ChEBI" id="CHEBI:49883"/>
    </cofactor>
</comment>
<organism evidence="6 7">
    <name type="scientific">Desulfatibacillum alkenivorans DSM 16219</name>
    <dbReference type="NCBI Taxonomy" id="1121393"/>
    <lineage>
        <taxon>Bacteria</taxon>
        <taxon>Pseudomonadati</taxon>
        <taxon>Thermodesulfobacteriota</taxon>
        <taxon>Desulfobacteria</taxon>
        <taxon>Desulfobacterales</taxon>
        <taxon>Desulfatibacillaceae</taxon>
        <taxon>Desulfatibacillum</taxon>
    </lineage>
</organism>
<dbReference type="Pfam" id="PF01869">
    <property type="entry name" value="BcrAD_BadFG"/>
    <property type="match status" value="1"/>
</dbReference>
<dbReference type="PANTHER" id="PTHR32329">
    <property type="entry name" value="BIFUNCTIONAL PROTEIN [INCLUDES 2-HYDROXYACYL-COA DEHYDRATASE (N-TER) AND ITS ACTIVATOR DOMAIN (C_TERM)-RELATED"/>
    <property type="match status" value="1"/>
</dbReference>
<dbReference type="EMBL" id="FQZU01000016">
    <property type="protein sequence ID" value="SHK02881.1"/>
    <property type="molecule type" value="Genomic_DNA"/>
</dbReference>
<dbReference type="Proteomes" id="UP000183994">
    <property type="component" value="Unassembled WGS sequence"/>
</dbReference>
<dbReference type="PANTHER" id="PTHR32329:SF2">
    <property type="entry name" value="BIFUNCTIONAL PROTEIN [INCLUDES 2-HYDROXYACYL-COA DEHYDRATASE (N-TER) AND ITS ACTIVATOR DOMAIN (C_TERM)"/>
    <property type="match status" value="1"/>
</dbReference>
<evidence type="ECO:0000256" key="4">
    <source>
        <dbReference type="ARBA" id="ARBA00023014"/>
    </source>
</evidence>
<dbReference type="AlphaFoldDB" id="A0A1M6P4M2"/>
<protein>
    <submittedName>
        <fullName evidence="6">2-hydroxyglutaryl-CoA dehydratase activator protein</fullName>
    </submittedName>
</protein>
<keyword evidence="4" id="KW-0411">Iron-sulfur</keyword>
<accession>A0A1M6P4M2</accession>
<reference evidence="7" key="1">
    <citation type="submission" date="2016-11" db="EMBL/GenBank/DDBJ databases">
        <authorList>
            <person name="Varghese N."/>
            <person name="Submissions S."/>
        </authorList>
    </citation>
    <scope>NUCLEOTIDE SEQUENCE [LARGE SCALE GENOMIC DNA]</scope>
    <source>
        <strain evidence="7">DSM 16219</strain>
    </source>
</reference>
<dbReference type="SUPFAM" id="SSF53067">
    <property type="entry name" value="Actin-like ATPase domain"/>
    <property type="match status" value="1"/>
</dbReference>
<dbReference type="Gene3D" id="3.30.420.40">
    <property type="match status" value="2"/>
</dbReference>
<dbReference type="InterPro" id="IPR008275">
    <property type="entry name" value="CoA_E_activase_dom"/>
</dbReference>
<dbReference type="InterPro" id="IPR002731">
    <property type="entry name" value="ATPase_BadF"/>
</dbReference>
<evidence type="ECO:0000256" key="1">
    <source>
        <dbReference type="ARBA" id="ARBA00001966"/>
    </source>
</evidence>
<name>A0A1M6P4M2_9BACT</name>
<dbReference type="STRING" id="1121393.SAMN02745216_02759"/>
<dbReference type="RefSeq" id="WP_073476725.1">
    <property type="nucleotide sequence ID" value="NZ_FQZU01000016.1"/>
</dbReference>
<evidence type="ECO:0000256" key="2">
    <source>
        <dbReference type="ARBA" id="ARBA00022723"/>
    </source>
</evidence>
<dbReference type="GO" id="GO:0046872">
    <property type="term" value="F:metal ion binding"/>
    <property type="evidence" value="ECO:0007669"/>
    <property type="project" value="UniProtKB-KW"/>
</dbReference>
<evidence type="ECO:0000256" key="3">
    <source>
        <dbReference type="ARBA" id="ARBA00023004"/>
    </source>
</evidence>
<evidence type="ECO:0000313" key="7">
    <source>
        <dbReference type="Proteomes" id="UP000183994"/>
    </source>
</evidence>
<gene>
    <name evidence="6" type="ORF">SAMN02745216_02759</name>
</gene>
<dbReference type="OrthoDB" id="9177882at2"/>